<dbReference type="PANTHER" id="PTHR43445">
    <property type="entry name" value="UDP-N-ACETYLMURAMATE--L-ALANINE LIGASE-RELATED"/>
    <property type="match status" value="1"/>
</dbReference>
<dbReference type="SUPFAM" id="SSF53244">
    <property type="entry name" value="MurD-like peptide ligases, peptide-binding domain"/>
    <property type="match status" value="1"/>
</dbReference>
<keyword evidence="12 14" id="KW-0961">Cell wall biogenesis/degradation</keyword>
<keyword evidence="11 14" id="KW-0131">Cell cycle</keyword>
<dbReference type="InterPro" id="IPR036565">
    <property type="entry name" value="Mur-like_cat_sf"/>
</dbReference>
<keyword evidence="10 14" id="KW-0573">Peptidoglycan synthesis</keyword>
<dbReference type="RefSeq" id="WP_256945141.1">
    <property type="nucleotide sequence ID" value="NZ_JANHNZ010000004.1"/>
</dbReference>
<evidence type="ECO:0000256" key="12">
    <source>
        <dbReference type="ARBA" id="ARBA00023316"/>
    </source>
</evidence>
<organism evidence="18 19">
    <name type="scientific">Granulicatella seriolae</name>
    <dbReference type="NCBI Taxonomy" id="2967226"/>
    <lineage>
        <taxon>Bacteria</taxon>
        <taxon>Bacillati</taxon>
        <taxon>Bacillota</taxon>
        <taxon>Bacilli</taxon>
        <taxon>Lactobacillales</taxon>
        <taxon>Carnobacteriaceae</taxon>
        <taxon>Granulicatella</taxon>
    </lineage>
</organism>
<dbReference type="InterPro" id="IPR005758">
    <property type="entry name" value="UDP-N-AcMur_Ala_ligase_MurC"/>
</dbReference>
<dbReference type="GO" id="GO:0008763">
    <property type="term" value="F:UDP-N-acetylmuramate-L-alanine ligase activity"/>
    <property type="evidence" value="ECO:0007669"/>
    <property type="project" value="UniProtKB-EC"/>
</dbReference>
<dbReference type="SUPFAM" id="SSF53623">
    <property type="entry name" value="MurD-like peptide ligases, catalytic domain"/>
    <property type="match status" value="1"/>
</dbReference>
<dbReference type="InterPro" id="IPR013221">
    <property type="entry name" value="Mur_ligase_cen"/>
</dbReference>
<dbReference type="SUPFAM" id="SSF51984">
    <property type="entry name" value="MurCD N-terminal domain"/>
    <property type="match status" value="1"/>
</dbReference>
<reference evidence="18" key="1">
    <citation type="submission" date="2022-07" db="EMBL/GenBank/DDBJ databases">
        <authorList>
            <person name="Jung M.-Y."/>
            <person name="Lee M."/>
        </authorList>
    </citation>
    <scope>NUCLEOTIDE SEQUENCE</scope>
    <source>
        <strain evidence="18">S8</strain>
    </source>
</reference>
<evidence type="ECO:0000256" key="13">
    <source>
        <dbReference type="ARBA" id="ARBA00047833"/>
    </source>
</evidence>
<dbReference type="EC" id="6.3.2.8" evidence="3 14"/>
<dbReference type="InterPro" id="IPR036615">
    <property type="entry name" value="Mur_ligase_C_dom_sf"/>
</dbReference>
<evidence type="ECO:0000256" key="7">
    <source>
        <dbReference type="ARBA" id="ARBA00022741"/>
    </source>
</evidence>
<evidence type="ECO:0000313" key="19">
    <source>
        <dbReference type="Proteomes" id="UP001059480"/>
    </source>
</evidence>
<keyword evidence="9 14" id="KW-0133">Cell shape</keyword>
<dbReference type="Proteomes" id="UP001059480">
    <property type="component" value="Unassembled WGS sequence"/>
</dbReference>
<evidence type="ECO:0000256" key="5">
    <source>
        <dbReference type="ARBA" id="ARBA00022598"/>
    </source>
</evidence>
<feature type="domain" description="Mur ligase C-terminal" evidence="16">
    <location>
        <begin position="301"/>
        <end position="395"/>
    </location>
</feature>
<keyword evidence="6 14" id="KW-0132">Cell division</keyword>
<evidence type="ECO:0000256" key="8">
    <source>
        <dbReference type="ARBA" id="ARBA00022840"/>
    </source>
</evidence>
<evidence type="ECO:0000256" key="10">
    <source>
        <dbReference type="ARBA" id="ARBA00022984"/>
    </source>
</evidence>
<reference evidence="18" key="2">
    <citation type="journal article" date="2023" name="Curr. Microbiol.">
        <title>Granulicatella seriolae sp. nov., a Novel Facultative Anaerobe Isolated from Yellowtail Marine Fish.</title>
        <authorList>
            <person name="Lee M."/>
            <person name="Choi Y.J."/>
            <person name="Farooq A."/>
            <person name="Jeong J.B."/>
            <person name="Jung M.Y."/>
        </authorList>
    </citation>
    <scope>NUCLEOTIDE SEQUENCE</scope>
    <source>
        <strain evidence="18">S8</strain>
    </source>
</reference>
<reference evidence="18" key="3">
    <citation type="journal article" date="2023" name="Microbiol. Resour. Announc.">
        <title>Draft Genome Sequence of Granulicatella sp. Strain S8, Isolated from a Marine Fish, Seriola quinqueradiata.</title>
        <authorList>
            <person name="Lee M."/>
            <person name="Farooq A."/>
            <person name="Jeong J.B."/>
            <person name="Jung M.Y."/>
        </authorList>
    </citation>
    <scope>NUCLEOTIDE SEQUENCE</scope>
    <source>
        <strain evidence="18">S8</strain>
    </source>
</reference>
<comment type="catalytic activity">
    <reaction evidence="13 14">
        <text>UDP-N-acetyl-alpha-D-muramate + L-alanine + ATP = UDP-N-acetyl-alpha-D-muramoyl-L-alanine + ADP + phosphate + H(+)</text>
        <dbReference type="Rhea" id="RHEA:23372"/>
        <dbReference type="ChEBI" id="CHEBI:15378"/>
        <dbReference type="ChEBI" id="CHEBI:30616"/>
        <dbReference type="ChEBI" id="CHEBI:43474"/>
        <dbReference type="ChEBI" id="CHEBI:57972"/>
        <dbReference type="ChEBI" id="CHEBI:70757"/>
        <dbReference type="ChEBI" id="CHEBI:83898"/>
        <dbReference type="ChEBI" id="CHEBI:456216"/>
        <dbReference type="EC" id="6.3.2.8"/>
    </reaction>
</comment>
<dbReference type="InterPro" id="IPR004101">
    <property type="entry name" value="Mur_ligase_C"/>
</dbReference>
<keyword evidence="7 14" id="KW-0547">Nucleotide-binding</keyword>
<evidence type="ECO:0000256" key="3">
    <source>
        <dbReference type="ARBA" id="ARBA00012211"/>
    </source>
</evidence>
<proteinExistence type="inferred from homology"/>
<sequence>MNKETTYHFTGIKGSGMSALALVLHGEGYKVQGSDLATYFFTQKGLEEAHIPIMPFSAENIHEGLTIIAGNAFPDSHEELVAARELGIPIIRYHKFLGKLLDGYKSVAITGSHGKTSTTGLLAHVLSAMEPTSYLIGDGTGFGVEASEYFVLEACEYKRHFMAYKPDYAIMTNIDFDHPDYYTDIDDVQNAFESFGRQVKKGIIACGDDERLRALEADVPVTYYGINEDNDVIAKNITRDTKGSHFDAYVDGQFFGRFDIPTFGTHNILNALAIIAFYALNELDPEQLSQHLATFSGVKRRFSEKKVGDITIIDDYAHHPSEIRATLDAARQKYPDKQIVAVFQPHTFTRTIALMSDFAQVLSLADEVFLCDIFASVREQKGEVSIQDLADLVDKEAIVLQLDNLSPLLKFKDAVIIFMGAGDVQKFEFAYERLLSETMPTQN</sequence>
<evidence type="ECO:0000313" key="18">
    <source>
        <dbReference type="EMBL" id="MCQ9210025.1"/>
    </source>
</evidence>
<feature type="binding site" evidence="14">
    <location>
        <begin position="111"/>
        <end position="117"/>
    </location>
    <ligand>
        <name>ATP</name>
        <dbReference type="ChEBI" id="CHEBI:30616"/>
    </ligand>
</feature>
<comment type="caution">
    <text evidence="18">The sequence shown here is derived from an EMBL/GenBank/DDBJ whole genome shotgun (WGS) entry which is preliminary data.</text>
</comment>
<dbReference type="Gene3D" id="3.40.1190.10">
    <property type="entry name" value="Mur-like, catalytic domain"/>
    <property type="match status" value="1"/>
</dbReference>
<evidence type="ECO:0000256" key="9">
    <source>
        <dbReference type="ARBA" id="ARBA00022960"/>
    </source>
</evidence>
<keyword evidence="4 14" id="KW-0963">Cytoplasm</keyword>
<dbReference type="Pfam" id="PF08245">
    <property type="entry name" value="Mur_ligase_M"/>
    <property type="match status" value="1"/>
</dbReference>
<dbReference type="Gene3D" id="3.90.190.20">
    <property type="entry name" value="Mur ligase, C-terminal domain"/>
    <property type="match status" value="1"/>
</dbReference>
<keyword evidence="8 14" id="KW-0067">ATP-binding</keyword>
<evidence type="ECO:0000256" key="14">
    <source>
        <dbReference type="HAMAP-Rule" id="MF_00046"/>
    </source>
</evidence>
<feature type="domain" description="Mur ligase central" evidence="17">
    <location>
        <begin position="109"/>
        <end position="276"/>
    </location>
</feature>
<evidence type="ECO:0000256" key="1">
    <source>
        <dbReference type="ARBA" id="ARBA00004496"/>
    </source>
</evidence>
<evidence type="ECO:0000259" key="15">
    <source>
        <dbReference type="Pfam" id="PF01225"/>
    </source>
</evidence>
<keyword evidence="19" id="KW-1185">Reference proteome</keyword>
<keyword evidence="5 14" id="KW-0436">Ligase</keyword>
<dbReference type="InterPro" id="IPR050061">
    <property type="entry name" value="MurCDEF_pg_biosynth"/>
</dbReference>
<comment type="similarity">
    <text evidence="14">Belongs to the MurCDEF family.</text>
</comment>
<dbReference type="Gene3D" id="3.40.50.720">
    <property type="entry name" value="NAD(P)-binding Rossmann-like Domain"/>
    <property type="match status" value="1"/>
</dbReference>
<dbReference type="HAMAP" id="MF_00046">
    <property type="entry name" value="MurC"/>
    <property type="match status" value="1"/>
</dbReference>
<feature type="domain" description="Mur ligase N-terminal catalytic" evidence="15">
    <location>
        <begin position="6"/>
        <end position="104"/>
    </location>
</feature>
<dbReference type="NCBIfam" id="TIGR01082">
    <property type="entry name" value="murC"/>
    <property type="match status" value="1"/>
</dbReference>
<evidence type="ECO:0000256" key="6">
    <source>
        <dbReference type="ARBA" id="ARBA00022618"/>
    </source>
</evidence>
<gene>
    <name evidence="14 18" type="primary">murC</name>
    <name evidence="18" type="ORF">NPA36_05625</name>
</gene>
<comment type="subcellular location">
    <subcellularLocation>
        <location evidence="1 14">Cytoplasm</location>
    </subcellularLocation>
</comment>
<evidence type="ECO:0000259" key="17">
    <source>
        <dbReference type="Pfam" id="PF08245"/>
    </source>
</evidence>
<accession>A0ABT1WNL2</accession>
<evidence type="ECO:0000256" key="2">
    <source>
        <dbReference type="ARBA" id="ARBA00004752"/>
    </source>
</evidence>
<dbReference type="InterPro" id="IPR000713">
    <property type="entry name" value="Mur_ligase_N"/>
</dbReference>
<comment type="pathway">
    <text evidence="2 14">Cell wall biogenesis; peptidoglycan biosynthesis.</text>
</comment>
<dbReference type="PANTHER" id="PTHR43445:SF3">
    <property type="entry name" value="UDP-N-ACETYLMURAMATE--L-ALANINE LIGASE"/>
    <property type="match status" value="1"/>
</dbReference>
<dbReference type="Pfam" id="PF02875">
    <property type="entry name" value="Mur_ligase_C"/>
    <property type="match status" value="1"/>
</dbReference>
<evidence type="ECO:0000256" key="4">
    <source>
        <dbReference type="ARBA" id="ARBA00022490"/>
    </source>
</evidence>
<dbReference type="EMBL" id="JANHNZ010000004">
    <property type="protein sequence ID" value="MCQ9210025.1"/>
    <property type="molecule type" value="Genomic_DNA"/>
</dbReference>
<evidence type="ECO:0000256" key="11">
    <source>
        <dbReference type="ARBA" id="ARBA00023306"/>
    </source>
</evidence>
<dbReference type="Pfam" id="PF01225">
    <property type="entry name" value="Mur_ligase"/>
    <property type="match status" value="1"/>
</dbReference>
<comment type="function">
    <text evidence="14">Cell wall formation.</text>
</comment>
<evidence type="ECO:0000259" key="16">
    <source>
        <dbReference type="Pfam" id="PF02875"/>
    </source>
</evidence>
<protein>
    <recommendedName>
        <fullName evidence="3 14">UDP-N-acetylmuramate--L-alanine ligase</fullName>
        <ecNumber evidence="3 14">6.3.2.8</ecNumber>
    </recommendedName>
    <alternativeName>
        <fullName evidence="14">UDP-N-acetylmuramoyl-L-alanine synthetase</fullName>
    </alternativeName>
</protein>
<name>A0ABT1WNL2_9LACT</name>